<comment type="caution">
    <text evidence="4">The sequence shown here is derived from an EMBL/GenBank/DDBJ whole genome shotgun (WGS) entry which is preliminary data.</text>
</comment>
<dbReference type="InterPro" id="IPR005913">
    <property type="entry name" value="dTDP_dehydrorham_reduct"/>
</dbReference>
<dbReference type="PANTHER" id="PTHR10491">
    <property type="entry name" value="DTDP-4-DEHYDRORHAMNOSE REDUCTASE"/>
    <property type="match status" value="1"/>
</dbReference>
<dbReference type="STRING" id="1798382.A3D77_07045"/>
<comment type="similarity">
    <text evidence="1 2">Belongs to the dTDP-4-dehydrorhamnose reductase family.</text>
</comment>
<dbReference type="PANTHER" id="PTHR10491:SF4">
    <property type="entry name" value="METHIONINE ADENOSYLTRANSFERASE 2 SUBUNIT BETA"/>
    <property type="match status" value="1"/>
</dbReference>
<reference evidence="4 5" key="1">
    <citation type="journal article" date="2016" name="Nat. Commun.">
        <title>Thousands of microbial genomes shed light on interconnected biogeochemical processes in an aquifer system.</title>
        <authorList>
            <person name="Anantharaman K."/>
            <person name="Brown C.T."/>
            <person name="Hug L.A."/>
            <person name="Sharon I."/>
            <person name="Castelle C.J."/>
            <person name="Probst A.J."/>
            <person name="Thomas B.C."/>
            <person name="Singh A."/>
            <person name="Wilkins M.J."/>
            <person name="Karaoz U."/>
            <person name="Brodie E.L."/>
            <person name="Williams K.H."/>
            <person name="Hubbard S.S."/>
            <person name="Banfield J.F."/>
        </authorList>
    </citation>
    <scope>NUCLEOTIDE SEQUENCE [LARGE SCALE GENOMIC DNA]</scope>
</reference>
<dbReference type="Pfam" id="PF04321">
    <property type="entry name" value="RmlD_sub_bind"/>
    <property type="match status" value="1"/>
</dbReference>
<name>A0A1F5ZJV8_9BACT</name>
<evidence type="ECO:0000313" key="5">
    <source>
        <dbReference type="Proteomes" id="UP000176923"/>
    </source>
</evidence>
<keyword evidence="2" id="KW-0521">NADP</keyword>
<proteinExistence type="inferred from homology"/>
<dbReference type="Gene3D" id="3.40.50.720">
    <property type="entry name" value="NAD(P)-binding Rossmann-like Domain"/>
    <property type="match status" value="1"/>
</dbReference>
<accession>A0A1F5ZJV8</accession>
<dbReference type="GO" id="GO:0019305">
    <property type="term" value="P:dTDP-rhamnose biosynthetic process"/>
    <property type="evidence" value="ECO:0007669"/>
    <property type="project" value="UniProtKB-UniPathway"/>
</dbReference>
<dbReference type="Proteomes" id="UP000176923">
    <property type="component" value="Unassembled WGS sequence"/>
</dbReference>
<protein>
    <recommendedName>
        <fullName evidence="2">dTDP-4-dehydrorhamnose reductase</fullName>
        <ecNumber evidence="2">1.1.1.133</ecNumber>
    </recommendedName>
</protein>
<dbReference type="InterPro" id="IPR036291">
    <property type="entry name" value="NAD(P)-bd_dom_sf"/>
</dbReference>
<dbReference type="GO" id="GO:0008831">
    <property type="term" value="F:dTDP-4-dehydrorhamnose reductase activity"/>
    <property type="evidence" value="ECO:0007669"/>
    <property type="project" value="UniProtKB-EC"/>
</dbReference>
<sequence>MTTGFNGMVGSRFLELFPDYTVLNLGKSDGVDITDYEKIINYFEESKAPTVVHMAGKTDVDSCEDDKLFGEGGEAWRVNVEGTRNIVKASQKTGKRLIYISTDFVFNGTKDFYTEEDVPDPVNWYGYTKYEGELSVASSGIGYSILRISYPYRAYYPKKKDFVRRILEKMTNKEKIYALSDHIYTPTFIDDIAQGINLFLEKNIEGTYHLVGRESLSVIEGITTIGGVFGLNPQLVPITREQYFKDRAYRPFKLGLKSDKIRNLDLKMNSFSEGLEKVKKQLSI</sequence>
<organism evidence="4 5">
    <name type="scientific">Candidatus Gottesmanbacteria bacterium RIFCSPHIGHO2_02_FULL_39_11</name>
    <dbReference type="NCBI Taxonomy" id="1798382"/>
    <lineage>
        <taxon>Bacteria</taxon>
        <taxon>Candidatus Gottesmaniibacteriota</taxon>
    </lineage>
</organism>
<dbReference type="EMBL" id="MFJL01000041">
    <property type="protein sequence ID" value="OGG12786.1"/>
    <property type="molecule type" value="Genomic_DNA"/>
</dbReference>
<evidence type="ECO:0000256" key="1">
    <source>
        <dbReference type="ARBA" id="ARBA00010944"/>
    </source>
</evidence>
<evidence type="ECO:0000259" key="3">
    <source>
        <dbReference type="Pfam" id="PF04321"/>
    </source>
</evidence>
<dbReference type="EC" id="1.1.1.133" evidence="2"/>
<gene>
    <name evidence="4" type="ORF">A3D77_07045</name>
</gene>
<feature type="domain" description="RmlD-like substrate binding" evidence="3">
    <location>
        <begin position="1"/>
        <end position="282"/>
    </location>
</feature>
<keyword evidence="2" id="KW-0560">Oxidoreductase</keyword>
<comment type="pathway">
    <text evidence="2">Carbohydrate biosynthesis; dTDP-L-rhamnose biosynthesis.</text>
</comment>
<evidence type="ECO:0000256" key="2">
    <source>
        <dbReference type="RuleBase" id="RU364082"/>
    </source>
</evidence>
<evidence type="ECO:0000313" key="4">
    <source>
        <dbReference type="EMBL" id="OGG12786.1"/>
    </source>
</evidence>
<dbReference type="SUPFAM" id="SSF51735">
    <property type="entry name" value="NAD(P)-binding Rossmann-fold domains"/>
    <property type="match status" value="1"/>
</dbReference>
<dbReference type="InterPro" id="IPR029903">
    <property type="entry name" value="RmlD-like-bd"/>
</dbReference>
<dbReference type="CDD" id="cd05254">
    <property type="entry name" value="dTDP_HR_like_SDR_e"/>
    <property type="match status" value="1"/>
</dbReference>
<dbReference type="AlphaFoldDB" id="A0A1F5ZJV8"/>
<dbReference type="UniPathway" id="UPA00124"/>
<comment type="function">
    <text evidence="2">Catalyzes the reduction of dTDP-6-deoxy-L-lyxo-4-hexulose to yield dTDP-L-rhamnose.</text>
</comment>